<dbReference type="Proteomes" id="UP000231464">
    <property type="component" value="Unassembled WGS sequence"/>
</dbReference>
<sequence>MPLLRRRLLYCLFFLIFFISAPIVVLWAEGYHYNFSKRRLEKTGVLFLESKPTKAEIYLNGKLQKDKTEAMLKNLLPGQYEVMLQKEGYQPWKKNLAVRTSETTFAQYIRLFKQKPILTNLLPFKIMALSQANKESVALVYEDNKINKVALLNLETDAIDPLAELNFKPTILKISPRQSFILVSDDKQNLVIDLKNKKLYDLNKIIQKQIVRLKWTSFDRDENLYFSSAAGLKKIDLVSFNILSLITEPVIDWQIINNNIYYLAKVKNQVALKKTNFNQLQTAEILNLLPLLESYIFEQSPENYLAILDKQNKIFYWLDLAGLEKMKVFSETEYVKWFALSEQMMLGNKFEIALYDFKKNEENFILRLSSEIKDAAWYMLPTHIYFATPDGLKIIETTLQEKNMNVLIQQAGIEKIFSDLKGNKVYFSAENGLNVAEIQ</sequence>
<dbReference type="EMBL" id="PFBP01000040">
    <property type="protein sequence ID" value="PIT89684.1"/>
    <property type="molecule type" value="Genomic_DNA"/>
</dbReference>
<evidence type="ECO:0000313" key="2">
    <source>
        <dbReference type="EMBL" id="PIT89684.1"/>
    </source>
</evidence>
<reference evidence="3" key="1">
    <citation type="submission" date="2017-09" db="EMBL/GenBank/DDBJ databases">
        <title>Depth-based differentiation of microbial function through sediment-hosted aquifers and enrichment of novel symbionts in the deep terrestrial subsurface.</title>
        <authorList>
            <person name="Probst A.J."/>
            <person name="Ladd B."/>
            <person name="Jarett J.K."/>
            <person name="Geller-Mcgrath D.E."/>
            <person name="Sieber C.M.K."/>
            <person name="Emerson J.B."/>
            <person name="Anantharaman K."/>
            <person name="Thomas B.C."/>
            <person name="Malmstrom R."/>
            <person name="Stieglmeier M."/>
            <person name="Klingl A."/>
            <person name="Woyke T."/>
            <person name="Ryan C.M."/>
            <person name="Banfield J.F."/>
        </authorList>
    </citation>
    <scope>NUCLEOTIDE SEQUENCE [LARGE SCALE GENOMIC DNA]</scope>
</reference>
<evidence type="ECO:0000259" key="1">
    <source>
        <dbReference type="Pfam" id="PF08308"/>
    </source>
</evidence>
<feature type="domain" description="PEGA" evidence="1">
    <location>
        <begin position="44"/>
        <end position="105"/>
    </location>
</feature>
<accession>A0A2M6WAB2</accession>
<dbReference type="Pfam" id="PF08308">
    <property type="entry name" value="PEGA"/>
    <property type="match status" value="1"/>
</dbReference>
<dbReference type="InterPro" id="IPR013229">
    <property type="entry name" value="PEGA"/>
</dbReference>
<protein>
    <recommendedName>
        <fullName evidence="1">PEGA domain-containing protein</fullName>
    </recommendedName>
</protein>
<organism evidence="2 3">
    <name type="scientific">Candidatus Kuenenbacteria bacterium CG10_big_fil_rev_8_21_14_0_10_36_11</name>
    <dbReference type="NCBI Taxonomy" id="1974618"/>
    <lineage>
        <taxon>Bacteria</taxon>
        <taxon>Candidatus Kueneniibacteriota</taxon>
    </lineage>
</organism>
<proteinExistence type="predicted"/>
<gene>
    <name evidence="2" type="ORF">COU23_02605</name>
</gene>
<comment type="caution">
    <text evidence="2">The sequence shown here is derived from an EMBL/GenBank/DDBJ whole genome shotgun (WGS) entry which is preliminary data.</text>
</comment>
<dbReference type="SUPFAM" id="SSF82171">
    <property type="entry name" value="DPP6 N-terminal domain-like"/>
    <property type="match status" value="1"/>
</dbReference>
<evidence type="ECO:0000313" key="3">
    <source>
        <dbReference type="Proteomes" id="UP000231464"/>
    </source>
</evidence>
<dbReference type="AlphaFoldDB" id="A0A2M6WAB2"/>
<name>A0A2M6WAB2_9BACT</name>